<dbReference type="Gene3D" id="3.40.50.720">
    <property type="entry name" value="NAD(P)-binding Rossmann-like Domain"/>
    <property type="match status" value="1"/>
</dbReference>
<protein>
    <submittedName>
        <fullName evidence="1">Uncharacterized protein</fullName>
    </submittedName>
</protein>
<evidence type="ECO:0000313" key="1">
    <source>
        <dbReference type="EMBL" id="KAF1950572.1"/>
    </source>
</evidence>
<gene>
    <name evidence="1" type="ORF">CC80DRAFT_519958</name>
</gene>
<dbReference type="OrthoDB" id="10254221at2759"/>
<proteinExistence type="predicted"/>
<organism evidence="1 2">
    <name type="scientific">Byssothecium circinans</name>
    <dbReference type="NCBI Taxonomy" id="147558"/>
    <lineage>
        <taxon>Eukaryota</taxon>
        <taxon>Fungi</taxon>
        <taxon>Dikarya</taxon>
        <taxon>Ascomycota</taxon>
        <taxon>Pezizomycotina</taxon>
        <taxon>Dothideomycetes</taxon>
        <taxon>Pleosporomycetidae</taxon>
        <taxon>Pleosporales</taxon>
        <taxon>Massarineae</taxon>
        <taxon>Massarinaceae</taxon>
        <taxon>Byssothecium</taxon>
    </lineage>
</organism>
<name>A0A6A5TFZ4_9PLEO</name>
<sequence length="260" mass="28084">MTTVAGLPTLCHDSEGADHVGATILPHKPGRMREMVKTLSKAGADTIRLVPPAHEEKFDICVELVNAAKKANVQNVLLINSVGCGLAERDKQPRLREFVDIKTLVFSAKGDSSTSTGHSPCVIRAGFCAENLLLYSPRARNDGTVPSQVDQDHKFAPVALGDVALLAAHVLSRKGQHGFDDKHRGQLMVLTGPILATAASKALDMEMTAKAKKVLQTQSSSDESEKQCLLEYYSPVPERKTNYNSTTAFVNVMGQHPQEG</sequence>
<accession>A0A6A5TFZ4</accession>
<dbReference type="AlphaFoldDB" id="A0A6A5TFZ4"/>
<reference evidence="1" key="1">
    <citation type="journal article" date="2020" name="Stud. Mycol.">
        <title>101 Dothideomycetes genomes: a test case for predicting lifestyles and emergence of pathogens.</title>
        <authorList>
            <person name="Haridas S."/>
            <person name="Albert R."/>
            <person name="Binder M."/>
            <person name="Bloem J."/>
            <person name="Labutti K."/>
            <person name="Salamov A."/>
            <person name="Andreopoulos B."/>
            <person name="Baker S."/>
            <person name="Barry K."/>
            <person name="Bills G."/>
            <person name="Bluhm B."/>
            <person name="Cannon C."/>
            <person name="Castanera R."/>
            <person name="Culley D."/>
            <person name="Daum C."/>
            <person name="Ezra D."/>
            <person name="Gonzalez J."/>
            <person name="Henrissat B."/>
            <person name="Kuo A."/>
            <person name="Liang C."/>
            <person name="Lipzen A."/>
            <person name="Lutzoni F."/>
            <person name="Magnuson J."/>
            <person name="Mondo S."/>
            <person name="Nolan M."/>
            <person name="Ohm R."/>
            <person name="Pangilinan J."/>
            <person name="Park H.-J."/>
            <person name="Ramirez L."/>
            <person name="Alfaro M."/>
            <person name="Sun H."/>
            <person name="Tritt A."/>
            <person name="Yoshinaga Y."/>
            <person name="Zwiers L.-H."/>
            <person name="Turgeon B."/>
            <person name="Goodwin S."/>
            <person name="Spatafora J."/>
            <person name="Crous P."/>
            <person name="Grigoriev I."/>
        </authorList>
    </citation>
    <scope>NUCLEOTIDE SEQUENCE</scope>
    <source>
        <strain evidence="1">CBS 675.92</strain>
    </source>
</reference>
<keyword evidence="2" id="KW-1185">Reference proteome</keyword>
<dbReference type="Proteomes" id="UP000800035">
    <property type="component" value="Unassembled WGS sequence"/>
</dbReference>
<dbReference type="Gene3D" id="3.90.25.10">
    <property type="entry name" value="UDP-galactose 4-epimerase, domain 1"/>
    <property type="match status" value="1"/>
</dbReference>
<evidence type="ECO:0000313" key="2">
    <source>
        <dbReference type="Proteomes" id="UP000800035"/>
    </source>
</evidence>
<dbReference type="EMBL" id="ML977025">
    <property type="protein sequence ID" value="KAF1950572.1"/>
    <property type="molecule type" value="Genomic_DNA"/>
</dbReference>